<dbReference type="GO" id="GO:0016998">
    <property type="term" value="P:cell wall macromolecule catabolic process"/>
    <property type="evidence" value="ECO:0007669"/>
    <property type="project" value="InterPro"/>
</dbReference>
<dbReference type="FunFam" id="3.30.20.10:FF:000001">
    <property type="entry name" value="Endochitinase (Chitinase)"/>
    <property type="match status" value="1"/>
</dbReference>
<evidence type="ECO:0000256" key="2">
    <source>
        <dbReference type="ARBA" id="ARBA00023157"/>
    </source>
</evidence>
<dbReference type="PANTHER" id="PTHR22595">
    <property type="entry name" value="CHITINASE-RELATED"/>
    <property type="match status" value="1"/>
</dbReference>
<dbReference type="PIRSF" id="PIRSF001060">
    <property type="entry name" value="Endochitinase"/>
    <property type="match status" value="1"/>
</dbReference>
<dbReference type="CDD" id="cd00325">
    <property type="entry name" value="chitinase_GH19"/>
    <property type="match status" value="1"/>
</dbReference>
<dbReference type="GO" id="GO:0005975">
    <property type="term" value="P:carbohydrate metabolic process"/>
    <property type="evidence" value="ECO:0007669"/>
    <property type="project" value="InterPro"/>
</dbReference>
<evidence type="ECO:0000256" key="5">
    <source>
        <dbReference type="SAM" id="SignalP"/>
    </source>
</evidence>
<dbReference type="OMA" id="TISTWYW"/>
<dbReference type="PATRIC" id="fig|38300.4.peg.3517"/>
<dbReference type="Pfam" id="PF00182">
    <property type="entry name" value="Glyco_hydro_19"/>
    <property type="match status" value="1"/>
</dbReference>
<dbReference type="InterPro" id="IPR023346">
    <property type="entry name" value="Lysozyme-like_dom_sf"/>
</dbReference>
<keyword evidence="1" id="KW-0611">Plant defense</keyword>
<keyword evidence="5" id="KW-0732">Signal</keyword>
<dbReference type="GO" id="GO:0030246">
    <property type="term" value="F:carbohydrate binding"/>
    <property type="evidence" value="ECO:0007669"/>
    <property type="project" value="InterPro"/>
</dbReference>
<feature type="signal peptide" evidence="5">
    <location>
        <begin position="1"/>
        <end position="29"/>
    </location>
</feature>
<dbReference type="InterPro" id="IPR016283">
    <property type="entry name" value="Glyco_hydro_19"/>
</dbReference>
<gene>
    <name evidence="7" type="ORF">SPRI_3346</name>
</gene>
<dbReference type="SUPFAM" id="SSF51055">
    <property type="entry name" value="Carbohydrate binding domain"/>
    <property type="match status" value="1"/>
</dbReference>
<proteinExistence type="predicted"/>
<evidence type="ECO:0000256" key="3">
    <source>
        <dbReference type="PIRSR" id="PIRSR001060-1"/>
    </source>
</evidence>
<dbReference type="KEGG" id="spri:SPRI_3346"/>
<dbReference type="EMBL" id="CP011340">
    <property type="protein sequence ID" value="ALC21652.1"/>
    <property type="molecule type" value="Genomic_DNA"/>
</dbReference>
<sequence length="295" mass="31984">MLRTRLMALLTAVLMATGLAVALTPSASAAGPCDTATDWRQGAWYTAGNVVRYNGSYYIAEHDNPGYSPTISTWYWDPYTCSGGGTPSPSGFVVSESQFNQMFPNRNPFYTYSGLTAALSAYPGFANTGSDTVKKQEAAAFLANVSHETGGLVHVVEQNTANYPHYCDWSQPYGCPAGQAAYYGRGPIQLSWNFNYKAAGDALGIDLLNNPWRVEREAAVAWKTGLWYWNTQSGPGTMTGHNAMVNQAGFGHTIRSINGSLECDGKNPAQVQSRVTKYQQFTQILGVPTGSNLYC</sequence>
<dbReference type="PANTHER" id="PTHR22595:SF79">
    <property type="entry name" value="CHITINASE 12"/>
    <property type="match status" value="1"/>
</dbReference>
<evidence type="ECO:0000259" key="6">
    <source>
        <dbReference type="Pfam" id="PF00182"/>
    </source>
</evidence>
<evidence type="ECO:0000313" key="7">
    <source>
        <dbReference type="EMBL" id="ALC21652.1"/>
    </source>
</evidence>
<dbReference type="GO" id="GO:0050832">
    <property type="term" value="P:defense response to fungus"/>
    <property type="evidence" value="ECO:0007669"/>
    <property type="project" value="UniProtKB-ARBA"/>
</dbReference>
<dbReference type="InterPro" id="IPR000726">
    <property type="entry name" value="Glyco_hydro_19_cat"/>
</dbReference>
<dbReference type="SUPFAM" id="SSF53955">
    <property type="entry name" value="Lysozyme-like"/>
    <property type="match status" value="1"/>
</dbReference>
<dbReference type="OrthoDB" id="3614862at2"/>
<evidence type="ECO:0000313" key="8">
    <source>
        <dbReference type="Proteomes" id="UP000060513"/>
    </source>
</evidence>
<feature type="disulfide bond" evidence="4">
    <location>
        <begin position="167"/>
        <end position="175"/>
    </location>
</feature>
<reference evidence="7 8" key="1">
    <citation type="submission" date="2015-08" db="EMBL/GenBank/DDBJ databases">
        <title>Genome sequence of the pristinamycin over-producing bacterium Streptomyces pristinaespiralis HCCB10218.</title>
        <authorList>
            <person name="Tian J."/>
            <person name="Yang J."/>
            <person name="Li L."/>
            <person name="Ruan L."/>
            <person name="Wei W."/>
            <person name="Zheng G."/>
            <person name="Wei Z."/>
            <person name="Yang S."/>
            <person name="Ge M."/>
            <person name="Jiang W."/>
            <person name="Lu Y."/>
        </authorList>
    </citation>
    <scope>NUCLEOTIDE SEQUENCE [LARGE SCALE GENOMIC DNA]</scope>
    <source>
        <strain evidence="7 8">HCCB 10218</strain>
    </source>
</reference>
<feature type="domain" description="Glycoside hydrolase family 19 catalytic" evidence="6">
    <location>
        <begin position="93"/>
        <end position="295"/>
    </location>
</feature>
<feature type="active site" description="Proton donor" evidence="3">
    <location>
        <position position="148"/>
    </location>
</feature>
<dbReference type="AlphaFoldDB" id="A0A0M4DA59"/>
<dbReference type="Gene3D" id="3.30.20.10">
    <property type="entry name" value="Endochitinase, domain 2"/>
    <property type="match status" value="1"/>
</dbReference>
<evidence type="ECO:0000256" key="4">
    <source>
        <dbReference type="PIRSR" id="PIRSR001060-2"/>
    </source>
</evidence>
<dbReference type="Proteomes" id="UP000060513">
    <property type="component" value="Chromosome"/>
</dbReference>
<dbReference type="STRING" id="38300.SPRI_3346"/>
<dbReference type="GO" id="GO:0006032">
    <property type="term" value="P:chitin catabolic process"/>
    <property type="evidence" value="ECO:0007669"/>
    <property type="project" value="InterPro"/>
</dbReference>
<evidence type="ECO:0000256" key="1">
    <source>
        <dbReference type="ARBA" id="ARBA00022821"/>
    </source>
</evidence>
<dbReference type="InterPro" id="IPR036573">
    <property type="entry name" value="CBM_sf_5/12"/>
</dbReference>
<dbReference type="GO" id="GO:0005576">
    <property type="term" value="C:extracellular region"/>
    <property type="evidence" value="ECO:0007669"/>
    <property type="project" value="InterPro"/>
</dbReference>
<feature type="disulfide bond" evidence="4">
    <location>
        <begin position="263"/>
        <end position="295"/>
    </location>
</feature>
<accession>A0A0M4DA59</accession>
<keyword evidence="2 4" id="KW-1015">Disulfide bond</keyword>
<organism evidence="7">
    <name type="scientific">Streptomyces pristinaespiralis</name>
    <dbReference type="NCBI Taxonomy" id="38300"/>
    <lineage>
        <taxon>Bacteria</taxon>
        <taxon>Bacillati</taxon>
        <taxon>Actinomycetota</taxon>
        <taxon>Actinomycetes</taxon>
        <taxon>Kitasatosporales</taxon>
        <taxon>Streptomycetaceae</taxon>
        <taxon>Streptomyces</taxon>
    </lineage>
</organism>
<name>A0A0M4DA59_STRPR</name>
<dbReference type="Gene3D" id="1.10.530.10">
    <property type="match status" value="1"/>
</dbReference>
<feature type="chain" id="PRO_5005792067" evidence="5">
    <location>
        <begin position="30"/>
        <end position="295"/>
    </location>
</feature>
<dbReference type="Gene3D" id="2.10.10.90">
    <property type="match status" value="1"/>
</dbReference>
<dbReference type="GO" id="GO:0004568">
    <property type="term" value="F:chitinase activity"/>
    <property type="evidence" value="ECO:0007669"/>
    <property type="project" value="InterPro"/>
</dbReference>
<protein>
    <submittedName>
        <fullName evidence="7">Chitinase A</fullName>
    </submittedName>
</protein>